<feature type="transmembrane region" description="Helical" evidence="2">
    <location>
        <begin position="73"/>
        <end position="94"/>
    </location>
</feature>
<keyword evidence="2" id="KW-1133">Transmembrane helix</keyword>
<reference evidence="3 4" key="1">
    <citation type="submission" date="2020-02" db="EMBL/GenBank/DDBJ databases">
        <title>Comparative genome analysis reveals the metabolism and evolution of the thermophilic archaeal genus Metallosphaera.</title>
        <authorList>
            <person name="Jiang C."/>
        </authorList>
    </citation>
    <scope>NUCLEOTIDE SEQUENCE [LARGE SCALE GENOMIC DNA]</scope>
    <source>
        <strain evidence="3 4">Ric-A</strain>
    </source>
</reference>
<keyword evidence="2" id="KW-0812">Transmembrane</keyword>
<dbReference type="EMBL" id="CP049074">
    <property type="protein sequence ID" value="QKR00302.1"/>
    <property type="molecule type" value="Genomic_DNA"/>
</dbReference>
<gene>
    <name evidence="3" type="primary">cbsB</name>
    <name evidence="3" type="ORF">GWK48_07860</name>
</gene>
<dbReference type="GeneID" id="55641854"/>
<feature type="transmembrane region" description="Helical" evidence="2">
    <location>
        <begin position="185"/>
        <end position="205"/>
    </location>
</feature>
<feature type="transmembrane region" description="Helical" evidence="2">
    <location>
        <begin position="100"/>
        <end position="119"/>
    </location>
</feature>
<feature type="transmembrane region" description="Helical" evidence="2">
    <location>
        <begin position="47"/>
        <end position="66"/>
    </location>
</feature>
<feature type="transmembrane region" description="Helical" evidence="2">
    <location>
        <begin position="278"/>
        <end position="296"/>
    </location>
</feature>
<feature type="transmembrane region" description="Helical" evidence="2">
    <location>
        <begin position="12"/>
        <end position="35"/>
    </location>
</feature>
<evidence type="ECO:0000313" key="3">
    <source>
        <dbReference type="EMBL" id="QKR00302.1"/>
    </source>
</evidence>
<dbReference type="RefSeq" id="WP_174631153.1">
    <property type="nucleotide sequence ID" value="NZ_CP049074.1"/>
</dbReference>
<dbReference type="AlphaFoldDB" id="A0A6N0NUA3"/>
<name>A0A6N0NUA3_9CREN</name>
<feature type="transmembrane region" description="Helical" evidence="2">
    <location>
        <begin position="225"/>
        <end position="248"/>
    </location>
</feature>
<keyword evidence="2" id="KW-0472">Membrane</keyword>
<dbReference type="InterPro" id="IPR017573">
    <property type="entry name" value="Cyt_b558/566_suB"/>
</dbReference>
<protein>
    <recommendedName>
        <fullName evidence="1">Cytochrome b558/566 subunit B</fullName>
    </recommendedName>
</protein>
<accession>A0A6N0NUA3</accession>
<feature type="transmembrane region" description="Helical" evidence="2">
    <location>
        <begin position="255"/>
        <end position="272"/>
    </location>
</feature>
<sequence length="315" mass="34963">MSELRDEAIKLSLIFLGIGSIFQFILQFIFSISYLPVHVPFQGSLTRVGQIGLYMSYLSLSAFLVLSWDKAKALLPLGILLLISPSFTFINNYFTSPWWISFEVAIAIIGISGIIESLLKSSILSVLNVPTIFMVVLLLFAGLAVDIVHVELFINYLILFEASLAGLLAFTVVWSLRMTSARRALISYVAAVPALFSFLPIYFLVSSNRFMEIIMNMVMPSVFGIVLSSPYSLPLFIVSLAISMYLVATLALSRNPYAALGYFMVVTTTFLGVNGYHLILYLVYPIAGVILINIGAKKGNLRRIMDLIKPRQNNV</sequence>
<evidence type="ECO:0000256" key="2">
    <source>
        <dbReference type="SAM" id="Phobius"/>
    </source>
</evidence>
<feature type="transmembrane region" description="Helical" evidence="2">
    <location>
        <begin position="126"/>
        <end position="147"/>
    </location>
</feature>
<organism evidence="3 4">
    <name type="scientific">Metallosphaera tengchongensis</name>
    <dbReference type="NCBI Taxonomy" id="1532350"/>
    <lineage>
        <taxon>Archaea</taxon>
        <taxon>Thermoproteota</taxon>
        <taxon>Thermoprotei</taxon>
        <taxon>Sulfolobales</taxon>
        <taxon>Sulfolobaceae</taxon>
        <taxon>Metallosphaera</taxon>
    </lineage>
</organism>
<feature type="transmembrane region" description="Helical" evidence="2">
    <location>
        <begin position="153"/>
        <end position="173"/>
    </location>
</feature>
<evidence type="ECO:0000313" key="4">
    <source>
        <dbReference type="Proteomes" id="UP000509301"/>
    </source>
</evidence>
<dbReference type="NCBIfam" id="TIGR03155">
    <property type="entry name" value="sulfolob_CbsB"/>
    <property type="match status" value="1"/>
</dbReference>
<keyword evidence="4" id="KW-1185">Reference proteome</keyword>
<evidence type="ECO:0000256" key="1">
    <source>
        <dbReference type="NCBIfam" id="TIGR03155"/>
    </source>
</evidence>
<dbReference type="KEGG" id="mten:GWK48_07860"/>
<dbReference type="Proteomes" id="UP000509301">
    <property type="component" value="Chromosome"/>
</dbReference>
<proteinExistence type="predicted"/>
<dbReference type="OrthoDB" id="43785at2157"/>